<dbReference type="PANTHER" id="PTHR34512:SF30">
    <property type="entry name" value="OUTER MEMBRANE PROTEIN ASSEMBLY FACTOR BAMB"/>
    <property type="match status" value="1"/>
</dbReference>
<dbReference type="SUPFAM" id="SSF50998">
    <property type="entry name" value="Quinoprotein alcohol dehydrogenase-like"/>
    <property type="match status" value="2"/>
</dbReference>
<organism evidence="2 3">
    <name type="scientific">Gaiella occulta</name>
    <dbReference type="NCBI Taxonomy" id="1002870"/>
    <lineage>
        <taxon>Bacteria</taxon>
        <taxon>Bacillati</taxon>
        <taxon>Actinomycetota</taxon>
        <taxon>Thermoleophilia</taxon>
        <taxon>Gaiellales</taxon>
        <taxon>Gaiellaceae</taxon>
        <taxon>Gaiella</taxon>
    </lineage>
</organism>
<dbReference type="InterPro" id="IPR011047">
    <property type="entry name" value="Quinoprotein_ADH-like_sf"/>
</dbReference>
<keyword evidence="3" id="KW-1185">Reference proteome</keyword>
<sequence length="423" mass="45449">MNRTLLAAAAALAAIVLLGAGFAAGYVVAKRGESADVRGNATQEFVPTQAPAPKPLPGVAWPTWGFDATRNRVSPYAHKPPYRVAWTFRARTLLEFPPAIAYGNLYVTNNSGVTFAVDVRRGTQVWQRRSGRCAASSPAVDGKVVYQAFLNRPPCNSSRSPERLSGEVVAFDALSGRVRWRTEIGPTESSPLVHQGRVYVGDWRGTIYALDQRTGTVRWTFRTGGRVKGALAALGNRLFAGSYDGRLYALDSRTGALQWRSSSQDRLGGRGRFYSTPAVAYGRVFIGSTDGKVYAFGATTGDLLWSRSTGGYVYSSPAVWERLVYAGSYSGALYAIDAASGETAWRFAAGGPISGAPTVMGGLVYVATLGGRTYAVDARSGRRVWSFPDGQYSPIVADADTAVLVGRARLYGLRARQPLESAR</sequence>
<dbReference type="RefSeq" id="WP_181813522.1">
    <property type="nucleotide sequence ID" value="NZ_QQZY01000004.1"/>
</dbReference>
<dbReference type="Gene3D" id="2.130.10.10">
    <property type="entry name" value="YVTN repeat-like/Quinoprotein amine dehydrogenase"/>
    <property type="match status" value="2"/>
</dbReference>
<dbReference type="InterPro" id="IPR015943">
    <property type="entry name" value="WD40/YVTN_repeat-like_dom_sf"/>
</dbReference>
<dbReference type="Pfam" id="PF13360">
    <property type="entry name" value="PQQ_2"/>
    <property type="match status" value="2"/>
</dbReference>
<dbReference type="InterPro" id="IPR002372">
    <property type="entry name" value="PQQ_rpt_dom"/>
</dbReference>
<gene>
    <name evidence="2" type="ORF">Gocc_1850</name>
</gene>
<reference evidence="2 3" key="1">
    <citation type="submission" date="2018-07" db="EMBL/GenBank/DDBJ databases">
        <title>High-quality-draft genome sequence of Gaiella occulta.</title>
        <authorList>
            <person name="Severino R."/>
            <person name="Froufe H.J.C."/>
            <person name="Rainey F.A."/>
            <person name="Barroso C."/>
            <person name="Albuquerque L."/>
            <person name="Lobo-Da-Cunha A."/>
            <person name="Da Costa M.S."/>
            <person name="Egas C."/>
        </authorList>
    </citation>
    <scope>NUCLEOTIDE SEQUENCE [LARGE SCALE GENOMIC DNA]</scope>
    <source>
        <strain evidence="2 3">F2-233</strain>
    </source>
</reference>
<evidence type="ECO:0000313" key="3">
    <source>
        <dbReference type="Proteomes" id="UP000254134"/>
    </source>
</evidence>
<dbReference type="InterPro" id="IPR018391">
    <property type="entry name" value="PQQ_b-propeller_rpt"/>
</dbReference>
<evidence type="ECO:0000259" key="1">
    <source>
        <dbReference type="Pfam" id="PF13360"/>
    </source>
</evidence>
<feature type="domain" description="Pyrrolo-quinoline quinone repeat" evidence="1">
    <location>
        <begin position="166"/>
        <end position="309"/>
    </location>
</feature>
<proteinExistence type="predicted"/>
<comment type="caution">
    <text evidence="2">The sequence shown here is derived from an EMBL/GenBank/DDBJ whole genome shotgun (WGS) entry which is preliminary data.</text>
</comment>
<evidence type="ECO:0000313" key="2">
    <source>
        <dbReference type="EMBL" id="RDI74274.1"/>
    </source>
</evidence>
<dbReference type="EMBL" id="QQZY01000004">
    <property type="protein sequence ID" value="RDI74274.1"/>
    <property type="molecule type" value="Genomic_DNA"/>
</dbReference>
<protein>
    <submittedName>
        <fullName evidence="2">WD40-like repeat</fullName>
    </submittedName>
</protein>
<feature type="domain" description="Pyrrolo-quinoline quinone repeat" evidence="1">
    <location>
        <begin position="317"/>
        <end position="409"/>
    </location>
</feature>
<reference evidence="3" key="2">
    <citation type="journal article" date="2019" name="MicrobiologyOpen">
        <title>High-quality draft genome sequence of Gaiella occulta isolated from a 150 meter deep mineral water borehole and comparison with the genome sequences of other deep-branching lineages of the phylum Actinobacteria.</title>
        <authorList>
            <person name="Severino R."/>
            <person name="Froufe H.J.C."/>
            <person name="Barroso C."/>
            <person name="Albuquerque L."/>
            <person name="Lobo-da-Cunha A."/>
            <person name="da Costa M.S."/>
            <person name="Egas C."/>
        </authorList>
    </citation>
    <scope>NUCLEOTIDE SEQUENCE [LARGE SCALE GENOMIC DNA]</scope>
    <source>
        <strain evidence="3">F2-233</strain>
    </source>
</reference>
<dbReference type="SMART" id="SM00564">
    <property type="entry name" value="PQQ"/>
    <property type="match status" value="7"/>
</dbReference>
<name>A0A7M2YWK6_9ACTN</name>
<dbReference type="PANTHER" id="PTHR34512">
    <property type="entry name" value="CELL SURFACE PROTEIN"/>
    <property type="match status" value="1"/>
</dbReference>
<dbReference type="AlphaFoldDB" id="A0A7M2YWK6"/>
<dbReference type="Proteomes" id="UP000254134">
    <property type="component" value="Unassembled WGS sequence"/>
</dbReference>
<accession>A0A7M2YWK6</accession>